<keyword evidence="3" id="KW-0596">Phosphopantetheine</keyword>
<dbReference type="InterPro" id="IPR025110">
    <property type="entry name" value="AMP-bd_C"/>
</dbReference>
<dbReference type="InterPro" id="IPR020845">
    <property type="entry name" value="AMP-binding_CS"/>
</dbReference>
<dbReference type="NCBIfam" id="TIGR01733">
    <property type="entry name" value="AA-adenyl-dom"/>
    <property type="match status" value="3"/>
</dbReference>
<dbReference type="InterPro" id="IPR018201">
    <property type="entry name" value="Ketoacyl_synth_AS"/>
</dbReference>
<dbReference type="SUPFAM" id="SSF53335">
    <property type="entry name" value="S-adenosyl-L-methionine-dependent methyltransferases"/>
    <property type="match status" value="2"/>
</dbReference>
<comment type="cofactor">
    <cofactor evidence="1">
        <name>pantetheine 4'-phosphate</name>
        <dbReference type="ChEBI" id="CHEBI:47942"/>
    </cofactor>
</comment>
<evidence type="ECO:0000256" key="1">
    <source>
        <dbReference type="ARBA" id="ARBA00001957"/>
    </source>
</evidence>
<dbReference type="Pfam" id="PF00501">
    <property type="entry name" value="AMP-binding"/>
    <property type="match status" value="4"/>
</dbReference>
<dbReference type="PROSITE" id="PS00455">
    <property type="entry name" value="AMP_BINDING"/>
    <property type="match status" value="3"/>
</dbReference>
<dbReference type="GO" id="GO:0006633">
    <property type="term" value="P:fatty acid biosynthetic process"/>
    <property type="evidence" value="ECO:0007669"/>
    <property type="project" value="InterPro"/>
</dbReference>
<dbReference type="Gene3D" id="3.30.300.30">
    <property type="match status" value="6"/>
</dbReference>
<dbReference type="InterPro" id="IPR016039">
    <property type="entry name" value="Thiolase-like"/>
</dbReference>
<dbReference type="FunFam" id="1.10.1200.10:FF:000005">
    <property type="entry name" value="Nonribosomal peptide synthetase 1"/>
    <property type="match status" value="2"/>
</dbReference>
<dbReference type="InterPro" id="IPR001242">
    <property type="entry name" value="Condensation_dom"/>
</dbReference>
<dbReference type="Pfam" id="PF00550">
    <property type="entry name" value="PP-binding"/>
    <property type="match status" value="4"/>
</dbReference>
<dbReference type="CDD" id="cd17651">
    <property type="entry name" value="A_NRPS_VisG_like"/>
    <property type="match status" value="1"/>
</dbReference>
<dbReference type="InterPro" id="IPR025714">
    <property type="entry name" value="Methyltranfer_dom"/>
</dbReference>
<keyword evidence="9" id="KW-1185">Reference proteome</keyword>
<dbReference type="SUPFAM" id="SSF56801">
    <property type="entry name" value="Acetyl-CoA synthetase-like"/>
    <property type="match status" value="4"/>
</dbReference>
<dbReference type="Gene3D" id="3.40.47.10">
    <property type="match status" value="1"/>
</dbReference>
<dbReference type="Gene3D" id="3.40.50.12780">
    <property type="entry name" value="N-terminal domain of ligase-like"/>
    <property type="match status" value="1"/>
</dbReference>
<dbReference type="EMBL" id="BKZW01000002">
    <property type="protein sequence ID" value="GER90174.1"/>
    <property type="molecule type" value="Genomic_DNA"/>
</dbReference>
<dbReference type="GO" id="GO:0005829">
    <property type="term" value="C:cytosol"/>
    <property type="evidence" value="ECO:0007669"/>
    <property type="project" value="TreeGrafter"/>
</dbReference>
<dbReference type="FunFam" id="3.30.559.30:FF:000001">
    <property type="entry name" value="Non-ribosomal peptide synthetase"/>
    <property type="match status" value="2"/>
</dbReference>
<evidence type="ECO:0000256" key="3">
    <source>
        <dbReference type="ARBA" id="ARBA00022450"/>
    </source>
</evidence>
<dbReference type="GO" id="GO:0031177">
    <property type="term" value="F:phosphopantetheine binding"/>
    <property type="evidence" value="ECO:0007669"/>
    <property type="project" value="InterPro"/>
</dbReference>
<dbReference type="PANTHER" id="PTHR45527:SF1">
    <property type="entry name" value="FATTY ACID SYNTHASE"/>
    <property type="match status" value="1"/>
</dbReference>
<dbReference type="Pfam" id="PF13193">
    <property type="entry name" value="AMP-binding_C"/>
    <property type="match status" value="2"/>
</dbReference>
<feature type="domain" description="Carrier" evidence="6">
    <location>
        <begin position="3516"/>
        <end position="3591"/>
    </location>
</feature>
<dbReference type="CDD" id="cd02440">
    <property type="entry name" value="AdoMet_MTases"/>
    <property type="match status" value="2"/>
</dbReference>
<dbReference type="PROSITE" id="PS52004">
    <property type="entry name" value="KS3_2"/>
    <property type="match status" value="1"/>
</dbReference>
<accession>A0A5J4KL56</accession>
<reference evidence="8 9" key="1">
    <citation type="submission" date="2019-10" db="EMBL/GenBank/DDBJ databases">
        <title>Dictyobacter vulcani sp. nov., within the class Ktedonobacteria, isolated from soil of volcanic Mt. Zao.</title>
        <authorList>
            <person name="Zheng Y."/>
            <person name="Wang C.M."/>
            <person name="Sakai Y."/>
            <person name="Abe K."/>
            <person name="Yokota A."/>
            <person name="Yabe S."/>
        </authorList>
    </citation>
    <scope>NUCLEOTIDE SEQUENCE [LARGE SCALE GENOMIC DNA]</scope>
    <source>
        <strain evidence="8 9">W12</strain>
    </source>
</reference>
<evidence type="ECO:0000313" key="9">
    <source>
        <dbReference type="Proteomes" id="UP000326912"/>
    </source>
</evidence>
<dbReference type="GO" id="GO:0004315">
    <property type="term" value="F:3-oxoacyl-[acyl-carrier-protein] synthase activity"/>
    <property type="evidence" value="ECO:0007669"/>
    <property type="project" value="InterPro"/>
</dbReference>
<feature type="domain" description="Carrier" evidence="6">
    <location>
        <begin position="4584"/>
        <end position="4659"/>
    </location>
</feature>
<dbReference type="InterPro" id="IPR036736">
    <property type="entry name" value="ACP-like_sf"/>
</dbReference>
<protein>
    <recommendedName>
        <fullName evidence="10">Non-ribosomal peptide synthetase</fullName>
    </recommendedName>
</protein>
<evidence type="ECO:0000259" key="7">
    <source>
        <dbReference type="PROSITE" id="PS52004"/>
    </source>
</evidence>
<dbReference type="FunFam" id="1.10.1200.10:FF:000016">
    <property type="entry name" value="Non-ribosomal peptide synthase"/>
    <property type="match status" value="1"/>
</dbReference>
<dbReference type="GO" id="GO:0009403">
    <property type="term" value="P:toxin biosynthetic process"/>
    <property type="evidence" value="ECO:0007669"/>
    <property type="project" value="UniProtKB-ARBA"/>
</dbReference>
<dbReference type="Gene3D" id="3.40.50.980">
    <property type="match status" value="6"/>
</dbReference>
<dbReference type="Gene3D" id="3.40.50.150">
    <property type="entry name" value="Vaccinia Virus protein VP39"/>
    <property type="match status" value="2"/>
</dbReference>
<dbReference type="Gene3D" id="2.30.38.10">
    <property type="entry name" value="Luciferase, Domain 3"/>
    <property type="match status" value="3"/>
</dbReference>
<dbReference type="Pfam" id="PF00109">
    <property type="entry name" value="ketoacyl-synt"/>
    <property type="match status" value="1"/>
</dbReference>
<dbReference type="InterPro" id="IPR023213">
    <property type="entry name" value="CAT-like_dom_sf"/>
</dbReference>
<dbReference type="InterPro" id="IPR014030">
    <property type="entry name" value="Ketoacyl_synth_N"/>
</dbReference>
<dbReference type="CDD" id="cd00833">
    <property type="entry name" value="PKS"/>
    <property type="match status" value="1"/>
</dbReference>
<dbReference type="SMART" id="SM00823">
    <property type="entry name" value="PKS_PP"/>
    <property type="match status" value="4"/>
</dbReference>
<evidence type="ECO:0000256" key="2">
    <source>
        <dbReference type="ARBA" id="ARBA00006432"/>
    </source>
</evidence>
<comment type="similarity">
    <text evidence="2">Belongs to the ATP-dependent AMP-binding enzyme family.</text>
</comment>
<feature type="domain" description="Ketosynthase family 3 (KS3)" evidence="7">
    <location>
        <begin position="4683"/>
        <end position="4934"/>
    </location>
</feature>
<evidence type="ECO:0000256" key="4">
    <source>
        <dbReference type="ARBA" id="ARBA00022553"/>
    </source>
</evidence>
<dbReference type="Gene3D" id="3.30.559.10">
    <property type="entry name" value="Chloramphenicol acetyltransferase-like domain"/>
    <property type="match status" value="3"/>
</dbReference>
<dbReference type="InterPro" id="IPR010071">
    <property type="entry name" value="AA_adenyl_dom"/>
</dbReference>
<organism evidence="8 9">
    <name type="scientific">Dictyobacter vulcani</name>
    <dbReference type="NCBI Taxonomy" id="2607529"/>
    <lineage>
        <taxon>Bacteria</taxon>
        <taxon>Bacillati</taxon>
        <taxon>Chloroflexota</taxon>
        <taxon>Ktedonobacteria</taxon>
        <taxon>Ktedonobacterales</taxon>
        <taxon>Dictyobacteraceae</taxon>
        <taxon>Dictyobacter</taxon>
    </lineage>
</organism>
<dbReference type="Pfam" id="PF00668">
    <property type="entry name" value="Condensation"/>
    <property type="match status" value="3"/>
</dbReference>
<dbReference type="InterPro" id="IPR006162">
    <property type="entry name" value="Ppantetheine_attach_site"/>
</dbReference>
<dbReference type="RefSeq" id="WP_162005468.1">
    <property type="nucleotide sequence ID" value="NZ_BKZW01000002.1"/>
</dbReference>
<dbReference type="Proteomes" id="UP000326912">
    <property type="component" value="Unassembled WGS sequence"/>
</dbReference>
<feature type="domain" description="Carrier" evidence="6">
    <location>
        <begin position="540"/>
        <end position="617"/>
    </location>
</feature>
<dbReference type="InterPro" id="IPR045851">
    <property type="entry name" value="AMP-bd_C_sf"/>
</dbReference>
<feature type="domain" description="Carrier" evidence="6">
    <location>
        <begin position="2036"/>
        <end position="2111"/>
    </location>
</feature>
<dbReference type="FunFam" id="2.30.38.10:FF:000001">
    <property type="entry name" value="Non-ribosomal peptide synthetase PvdI"/>
    <property type="match status" value="3"/>
</dbReference>
<sequence>MLKRLLKQALENYSEHTALIYNETRVSYQELYAQIHGFSHGLRSLGVEAGSRVVLVLPNMPEFVISYYAAANLQAIFVPLSPSLQDDELNFYLEDSQPQIIITDLRHAETCQRVIAHLGRDIKLVVVDGVYESSLTFQELIQENAPEWETTDDVFAGDMVYHYSSGSTGRPKRVGRTQKNLVLDADNMAEILQVQSSDVILCTVPLFHSYGQLLFVLTPICAGATLVLLEQVYQDGMIVDVPIVARVERILELIKKEHVTLFPAVPYVFGALAETPLETATDLTSVRACFSAGSFLAREVFDRFLARFQLPIRQTYGTTEGGLIAANVEPGPTIRYDSLGTTPANVEVKILNEDLSEVAPGEIGEVVVRSPTLTSGYANMPALNREAFQDGYYFTGDLGRKDEDGNLYLTGRKKLLIETGGYKVDPLEVEDVLAAHPKVAEVAIVGLDGQHEEKTIAAFIIPREACSADELIAYAQEHVAHYKVPREIFFRESLPKSSLGKIMRGELTQSISRERRAAELQAEAQQLPLRQAITSANASERQRLMEDFLCQQMAQLLHIPATEINTTEHMTVLGIDSIMVVELRHRLEMAFGLNVSLVKLLQGFTIKQIAALLIEQLAANDASPLDLVAYTKQRAGEYALSYGQQALWYMYQLAPESSAYNTFFAMRITSEVDIAILRNSFQRIVDRHASLRTLYTTRDGKPVQVVLASIPVNLSIQEAAGLDIADLNNLLVNLSHQPFDLAHESALRVNLLTDTVQGNILLLTAHHIATDFWSMVVLMDEFRVLYKAALAGEEADLPPLALQYTDYAAWEAQLLESPAGQRSQAYWQKLLSDELPVLNLPIDRPRPLFPAYRGTRRFFDLGAELTQRVRQLSRAEGVTLYTTMLSAFYLLLQRYTGQDDLLVGSPMTNRSKAELQNMVGYLVNPAVLRAKISGNPRFSDFLQQTSATVLEALSNQEYSFMQLVERIQPDRDASRSPIFDVMFVLDRPHRLEMQQMPEVAIGKPGSSLDLGGLSVESFPLQQQAAQFDITLLVIDAEKSISLIWEYNTDLFDEATIMRMVNHFQLLLTSIVEHPEQRFSQLPAMLPDEQEKILTHWYTTRTSYPAQTIHELFEEQVAKTPLAPAVSMGKLSLTYHELNQRANHLARYLRAAGVDADSLVAICLERSFDLIISILAILKAGGAYVPLDASYPKERLSFMLQDTRLSLLLTQQRIAESLPTHDIQMVCIDTEWVYTPQGDVVLAGPANHTVQDNLAYVMYTSGSTGTPKGVSVSHKNVVRLVKETTFAQMDEHDTFLQLAPVSFDASTLEIWGSLLNGGHLVLFPTARPSLEELGRVLREQQISVLWLTAGLFHQMVEQQLDALGGVRQLLAGGDALDPGHVQRVLSTCPDATLINGYGPTENTTFTCCYPMHAGQELNSSVPIGFPIANTSVYLLDQRMQPVPVGVPGELYTGGDGLARGYANRPGLTAERFVPDPFSQEPGARLYRTGDLARYRADGALEFLGRVDTQVKVRGYRIELGEIESVLRQYAGVREAVVQAREDVPGDKRLVAYVVADPEQQVSAQESAQQQQEYIESWHTLYEQTYEQDDPQANDTMFNIVGWNSSYTGAPIAAEEMREQVDQTVERILALKPRRVLEIGCGTGLLLFRIAPQTEYYLGTDFSETVLAGVQVEIEQQGLTQVKLLQRLGHDFRGISEQRFDCVVINSTAQYFPGMNYLVEVLEQAVRVVEPGGTIILGDLRNAALLHAYHSSVQLFQASEQLSSQQARQRIERQQRKEEELLIDPAFFVAFAQQVPAIGVVRNQLRRGQAQNELTRFRYDVWLRIGEREETLVAEQWNWEEEQLSLAQVRARLEQGEPELVEITRVPNARIQDEVVSIALLQEEAGPATVGELRARVAERRVAGVDPEALWCLGEELGYAVEVSWSVDASGADGYCQVRLQRHVGRYVALGQEPVAQRAQREEPNWSRYGNNPLLSKMVRSLVPQLRRYMEQLLPEYMLPSAYMVLEELPLTVNGKLDRKALPAPDHQRPELLGAFVPPRTPVEEVLCSVWAEIVGVDQVGIFDNFFEIGGHSLLATQVVSRIRTLFEVEVPLYAFFESPTIAGVAERIERERRGGQNRDEIPLERVERDGALPVSFAQERLWFLDQLAPGNPFYNLPLVMKLQGQLDPTILARSLQKIVRRHEALRTNFTIVNGQPVQIITPVRELVLETMDLHMLPVEERSSAIQTQAFEEMQHPFNLTSDLLIRAKLLRLAREEHVLLLIIHHIVSDGWSTGIIIRELAALYDAYSSGRPSPLPELPIQYVDFSQWQRQWLQGETLEKQFDYWHQQLIDLPVLQLPTDYLRPAQQSYRGIHYPFRFSRSVTEKLKALSQREGVTLFMTLLAAFQILLYRYTGQEDIGIGSGIANRNRREIEDLIGFFVNTLVLRTDLSGNPSVREVIQRVRKITLGAYAHQDLPFEKVVGELQPERDLSRQPLFQILFVFQNFPMPALELADLSLSSVMIESGTAKFDLTLSLEDTAQGIQGWFEYATDLFSETTIERMYQHLQLLLEDIVEHPDRTIEELSIMSDSERTLVLEKWHTIWTGFPHLTIQELFERQVEQTPHATALIFNQERMTYQELNARANQFAHHLRQLGVVPEVHVGLCVERSFEMVISILGILKAGGVYVPLDWSYPKDRLSFMLQDAQVAVLVTQERLLADLPVDTDNVALVRIESDRASIAQQSEENLAHTARTDNLAYVMYTSGSTGTPKGVSVSHKNVVRLVKETTFAQMDERDTFLQLAPVSFDASTLEIWGSLLNGARLVLFPTARPSLEELGRVLREQQISVLWLTAGLFHQMVEQQLDALGGVRQLLAGGDALDPGHVQRVLSHCPDTTLINGYGPTENTTFTCCYPMHAGQELNSSVPIGFPIANTSVYLLDQRMQPVPVGVPGELYTGGDGLARGYANRPGLTAERFVPNPFSQEAGARLYRTGDLARYRADGALEFLGRVDTQVKVRGYRIELGEIESVLRQYAGVREVVVQAREDVPGDKRLVAYVVADPEQQVSAQESAQQQQEYIESWHTLYEQTYEQDDPQANDTMFNIVGWNSSYTGAPIAAEEMREQVDQTVERILALKPRRVLEIGCGTGLLLFRIAPQTEYYLGTDFSETVLAGVQVEIEQQGLTQVKLLQRLGHDFRGISEQRFDCVVINSTAQYFPGMNYLVEVLEQAVRVVEPGGTIILGDLRNAALLHAYHSSVQLFQASEQLSSQQARQRIERQQRKEEELLIDPAFFVAFAQQEPAIGVVRNQLRRGQAQNELTRFRYDVWLRIGEREETLLAEQWNWEEEQLSLEQVRARLEQGEPELVEITRVPNARIQDEVVSIALLQEEAGPATVDELRARVAERRVAGVDPEALWRLGEELGYAVEVSWSVDASGADGYCQVRLQHHAGRYVALDPVPEQLDGHTRPNWLRYGNNPVQSKLVRSLVPQLRRYMEQLLPEYMLPSAYMVLEELPLTVNGKLDRKALPAPDHLRPELLGAFVPPRTPVEEVLCSVWAEIIGVDQVGIFDNFFEIGGHSLLATQVVSRIRTLFEVEVPLYAFFESPTIAGVAERIERERRGGQNRDEIPLERVERDGALPVSFAQERLWFLDQLAPGNPFYNLPLVMKLQGQLDQSALTQSLQEIVKRHEALRTTFRIINDQLVQVIDPDLQLTIESLDLRDLPVEARQQEADRLILQGVQHQFDLAHGPLVWANLLRVSKTEYILIFILHHVVSDGWSTGIIIRELAVLYDAYSSGRPSPLPELAIQYADFSQWQRRWLSGEVFDKQLEYWRQQLAGLPVLQLPTDRPRPVLQSFSGSMYPVVLPRKLSEALKTVSQREGVTLFMTLLAAFQILLYRYTGQEDIGIGSGIANRNRREIEDLIGFFVNTLVLRTDLSGNPSVREVIHRVRKITLGAYAHQDLPFEKIVEKLQPERDLSRQPLFQVMFIFQNFPMPALELSDISLSPMLMENGTAKFDLTLSLEDTAQGLNGWFEYNTDLFDRATIERMYQHWILLLEHIALNVEEQIANVPLLPAAERHELLVQWNATQADYPQLCAHELFEQQVERTPDLPAVVFGPEQLSYRQLNQRANRLARRLCAQGVGPDSLVGLCVERSPEMIIGLLGILKAGAAYVPLDQSYPQERLAFMLQDARVTVLLTQTSLLDALPVSDNVLVMCLDTIRESLAQEDSEGNLAHRAEPDNLAYVIYTSGSTGQPKGVAMAHRPLVNLLNWQSQTSSLGVGSRALQFTSLSFDVAFQEIFSTLNGGGTLYLVTEQQRRNVLQLAQLIREHNIERLFLPFVALEQLAEVFAADMQGAALHLKEINTAGEQLRVTPSLTTFFEHMPNCVLQNQYGPAECHVVTAYTLSETPEQWMALPPIGTPIANAHMYILERSLQAAPIGVVGELYIGGLSVARGYLERPDMTADKFIPDPYSTEPGARMYRTGDLARYLADGNIEFLGRADTQVKIRGFRIEVGEVENTLSQHPEVSACAVVVKESAAGDKRLVAYIVSNNQTPEIATLRTFLQQKLPDYMVPTLFVFLEQLPLTPSGKIDRRLLPAPEQLHSNSGEAEAMPSTEIERIIAAIWKDLLQVTNVGLHDNFFDLGGHSLLVARVFNRLQEALKREITMIDLFKYPTVSSLAHYLSPEAYVEAAHKPLPDTADRVRQRADTSNEAIAIIGMAGRFPGARDIDEFWENLRAGKETITHFSREELLAAGIPAEMLDNPNYVKAGSILDDIEMFDAQFFGYNPREAEVIDPQQRLFLETAWQSLEHAGYDPQSYQGSIGVYAGMSQNSYMLSNIYTNADYRENLDDFQVLISNDKDFLTTRVAYKLNLRGPSFSVQTACSTSLVAVHLACESLLNNNADIVLAGGVAVRVPQKTGYMYQQGGILSPDGHCRTFDTDAQGTVGGNGVGVVVLKRLSRP</sequence>
<dbReference type="SUPFAM" id="SSF53901">
    <property type="entry name" value="Thiolase-like"/>
    <property type="match status" value="1"/>
</dbReference>
<dbReference type="SMART" id="SM01294">
    <property type="entry name" value="PKS_PP_betabranch"/>
    <property type="match status" value="1"/>
</dbReference>
<dbReference type="Pfam" id="PF13847">
    <property type="entry name" value="Methyltransf_31"/>
    <property type="match status" value="2"/>
</dbReference>
<dbReference type="FunFam" id="3.40.50.980:FF:000001">
    <property type="entry name" value="Non-ribosomal peptide synthetase"/>
    <property type="match status" value="3"/>
</dbReference>
<name>A0A5J4KL56_9CHLR</name>
<gene>
    <name evidence="8" type="ORF">KDW_43360</name>
</gene>
<dbReference type="SUPFAM" id="SSF52777">
    <property type="entry name" value="CoA-dependent acyltransferases"/>
    <property type="match status" value="6"/>
</dbReference>
<dbReference type="FunFam" id="3.30.559.10:FF:000012">
    <property type="entry name" value="Non-ribosomal peptide synthetase"/>
    <property type="match status" value="2"/>
</dbReference>
<dbReference type="PROSITE" id="PS00012">
    <property type="entry name" value="PHOSPHOPANTETHEINE"/>
    <property type="match status" value="2"/>
</dbReference>
<evidence type="ECO:0008006" key="10">
    <source>
        <dbReference type="Google" id="ProtNLM"/>
    </source>
</evidence>
<dbReference type="InterPro" id="IPR020841">
    <property type="entry name" value="PKS_Beta-ketoAc_synthase_dom"/>
</dbReference>
<dbReference type="InterPro" id="IPR029063">
    <property type="entry name" value="SAM-dependent_MTases_sf"/>
</dbReference>
<evidence type="ECO:0000259" key="6">
    <source>
        <dbReference type="PROSITE" id="PS50075"/>
    </source>
</evidence>
<evidence type="ECO:0000256" key="5">
    <source>
        <dbReference type="ARBA" id="ARBA00022679"/>
    </source>
</evidence>
<dbReference type="PROSITE" id="PS50075">
    <property type="entry name" value="CARRIER"/>
    <property type="match status" value="4"/>
</dbReference>
<dbReference type="InterPro" id="IPR042099">
    <property type="entry name" value="ANL_N_sf"/>
</dbReference>
<keyword evidence="5" id="KW-0808">Transferase</keyword>
<dbReference type="CDD" id="cd12117">
    <property type="entry name" value="A_NRPS_Srf_like"/>
    <property type="match status" value="2"/>
</dbReference>
<evidence type="ECO:0000313" key="8">
    <source>
        <dbReference type="EMBL" id="GER90174.1"/>
    </source>
</evidence>
<dbReference type="InterPro" id="IPR020806">
    <property type="entry name" value="PKS_PP-bd"/>
</dbReference>
<dbReference type="FunFam" id="3.40.50.12780:FF:000012">
    <property type="entry name" value="Non-ribosomal peptide synthetase"/>
    <property type="match status" value="3"/>
</dbReference>
<dbReference type="FunFam" id="3.30.300.30:FF:000010">
    <property type="entry name" value="Enterobactin synthetase component F"/>
    <property type="match status" value="1"/>
</dbReference>
<keyword evidence="4" id="KW-0597">Phosphoprotein</keyword>
<dbReference type="CDD" id="cd19531">
    <property type="entry name" value="LCL_NRPS-like"/>
    <property type="match status" value="3"/>
</dbReference>
<dbReference type="InterPro" id="IPR009081">
    <property type="entry name" value="PP-bd_ACP"/>
</dbReference>
<dbReference type="Gene3D" id="3.30.559.30">
    <property type="entry name" value="Nonribosomal peptide synthetase, condensation domain"/>
    <property type="match status" value="3"/>
</dbReference>
<dbReference type="SUPFAM" id="SSF47336">
    <property type="entry name" value="ACP-like"/>
    <property type="match status" value="4"/>
</dbReference>
<dbReference type="SMART" id="SM00825">
    <property type="entry name" value="PKS_KS"/>
    <property type="match status" value="1"/>
</dbReference>
<dbReference type="GO" id="GO:0043041">
    <property type="term" value="P:amino acid activation for nonribosomal peptide biosynthetic process"/>
    <property type="evidence" value="ECO:0007669"/>
    <property type="project" value="TreeGrafter"/>
</dbReference>
<dbReference type="Gene3D" id="1.10.1200.10">
    <property type="entry name" value="ACP-like"/>
    <property type="match status" value="4"/>
</dbReference>
<comment type="caution">
    <text evidence="8">The sequence shown here is derived from an EMBL/GenBank/DDBJ whole genome shotgun (WGS) entry which is preliminary data.</text>
</comment>
<dbReference type="PROSITE" id="PS00606">
    <property type="entry name" value="KS3_1"/>
    <property type="match status" value="1"/>
</dbReference>
<dbReference type="PANTHER" id="PTHR45527">
    <property type="entry name" value="NONRIBOSOMAL PEPTIDE SYNTHETASE"/>
    <property type="match status" value="1"/>
</dbReference>
<dbReference type="InterPro" id="IPR000873">
    <property type="entry name" value="AMP-dep_synth/lig_dom"/>
</dbReference>
<proteinExistence type="inferred from homology"/>
<dbReference type="NCBIfam" id="NF003417">
    <property type="entry name" value="PRK04813.1"/>
    <property type="match status" value="6"/>
</dbReference>